<organism evidence="2 3">
    <name type="scientific">Lepraria finkii</name>
    <dbReference type="NCBI Taxonomy" id="1340010"/>
    <lineage>
        <taxon>Eukaryota</taxon>
        <taxon>Fungi</taxon>
        <taxon>Dikarya</taxon>
        <taxon>Ascomycota</taxon>
        <taxon>Pezizomycotina</taxon>
        <taxon>Lecanoromycetes</taxon>
        <taxon>OSLEUM clade</taxon>
        <taxon>Lecanoromycetidae</taxon>
        <taxon>Lecanorales</taxon>
        <taxon>Lecanorineae</taxon>
        <taxon>Stereocaulaceae</taxon>
        <taxon>Lepraria</taxon>
    </lineage>
</organism>
<reference evidence="2 3" key="1">
    <citation type="submission" date="2024-09" db="EMBL/GenBank/DDBJ databases">
        <title>Rethinking Asexuality: The Enigmatic Case of Functional Sexual Genes in Lepraria (Stereocaulaceae).</title>
        <authorList>
            <person name="Doellman M."/>
            <person name="Sun Y."/>
            <person name="Barcenas-Pena A."/>
            <person name="Lumbsch H.T."/>
            <person name="Grewe F."/>
        </authorList>
    </citation>
    <scope>NUCLEOTIDE SEQUENCE [LARGE SCALE GENOMIC DNA]</scope>
    <source>
        <strain evidence="2 3">Grewe 0041</strain>
    </source>
</reference>
<keyword evidence="3" id="KW-1185">Reference proteome</keyword>
<feature type="signal peptide" evidence="1">
    <location>
        <begin position="1"/>
        <end position="27"/>
    </location>
</feature>
<feature type="chain" id="PRO_5046934182" evidence="1">
    <location>
        <begin position="28"/>
        <end position="225"/>
    </location>
</feature>
<evidence type="ECO:0000256" key="1">
    <source>
        <dbReference type="SAM" id="SignalP"/>
    </source>
</evidence>
<protein>
    <submittedName>
        <fullName evidence="2">Uncharacterized protein</fullName>
    </submittedName>
</protein>
<sequence>MIQAITTSSVYLFLGAFLAQFISPTNAVNPTNASNSGHIIECRGTEDWTKPSWPTAIEQYCQEVIKYLEATQWEIFQNPRPMHDFLPVGQKSRHVTSDPVRTPWKLINGPCTLAVTTLAAVPIGLLPTEVPRGLYPLSGYTNWHSIWDDVRELLKSCVIERNQAGIIVHEDVYVYGLGLFLYATDSQIDKALGPKANNVLVLPGVNVTDSNSPIFSNALAQRDIP</sequence>
<name>A0ABR4BAR3_9LECA</name>
<evidence type="ECO:0000313" key="2">
    <source>
        <dbReference type="EMBL" id="KAL2054939.1"/>
    </source>
</evidence>
<gene>
    <name evidence="2" type="ORF">ABVK25_004761</name>
</gene>
<keyword evidence="1" id="KW-0732">Signal</keyword>
<evidence type="ECO:0000313" key="3">
    <source>
        <dbReference type="Proteomes" id="UP001590951"/>
    </source>
</evidence>
<proteinExistence type="predicted"/>
<comment type="caution">
    <text evidence="2">The sequence shown here is derived from an EMBL/GenBank/DDBJ whole genome shotgun (WGS) entry which is preliminary data.</text>
</comment>
<accession>A0ABR4BAR3</accession>
<dbReference type="EMBL" id="JBHFEH010000013">
    <property type="protein sequence ID" value="KAL2054939.1"/>
    <property type="molecule type" value="Genomic_DNA"/>
</dbReference>
<dbReference type="Proteomes" id="UP001590951">
    <property type="component" value="Unassembled WGS sequence"/>
</dbReference>